<dbReference type="Gene3D" id="2.170.130.10">
    <property type="entry name" value="TonB-dependent receptor, plug domain"/>
    <property type="match status" value="1"/>
</dbReference>
<dbReference type="Gene3D" id="2.40.170.20">
    <property type="entry name" value="TonB-dependent receptor, beta-barrel domain"/>
    <property type="match status" value="1"/>
</dbReference>
<keyword evidence="9 10" id="KW-0998">Cell outer membrane</keyword>
<keyword evidence="2 10" id="KW-0813">Transport</keyword>
<dbReference type="Proteomes" id="UP000662873">
    <property type="component" value="Chromosome"/>
</dbReference>
<dbReference type="SUPFAM" id="SSF56935">
    <property type="entry name" value="Porins"/>
    <property type="match status" value="1"/>
</dbReference>
<feature type="signal peptide" evidence="12">
    <location>
        <begin position="1"/>
        <end position="22"/>
    </location>
</feature>
<feature type="domain" description="TonB-dependent receptor-like beta-barrel" evidence="13">
    <location>
        <begin position="282"/>
        <end position="631"/>
    </location>
</feature>
<dbReference type="KEGG" id="npy:NPRO_17830"/>
<keyword evidence="4 10" id="KW-0812">Transmembrane</keyword>
<dbReference type="InterPro" id="IPR036942">
    <property type="entry name" value="Beta-barrel_TonB_sf"/>
</dbReference>
<gene>
    <name evidence="15" type="ORF">NPRO_17830</name>
</gene>
<keyword evidence="7 10" id="KW-0472">Membrane</keyword>
<proteinExistence type="inferred from homology"/>
<dbReference type="GO" id="GO:0015344">
    <property type="term" value="F:siderophore uptake transmembrane transporter activity"/>
    <property type="evidence" value="ECO:0007669"/>
    <property type="project" value="TreeGrafter"/>
</dbReference>
<dbReference type="GO" id="GO:0044718">
    <property type="term" value="P:siderophore transmembrane transport"/>
    <property type="evidence" value="ECO:0007669"/>
    <property type="project" value="TreeGrafter"/>
</dbReference>
<dbReference type="InterPro" id="IPR039426">
    <property type="entry name" value="TonB-dep_rcpt-like"/>
</dbReference>
<evidence type="ECO:0000313" key="16">
    <source>
        <dbReference type="Proteomes" id="UP000662873"/>
    </source>
</evidence>
<evidence type="ECO:0000256" key="11">
    <source>
        <dbReference type="RuleBase" id="RU003357"/>
    </source>
</evidence>
<comment type="similarity">
    <text evidence="10 11">Belongs to the TonB-dependent receptor family.</text>
</comment>
<evidence type="ECO:0000259" key="14">
    <source>
        <dbReference type="Pfam" id="PF07715"/>
    </source>
</evidence>
<keyword evidence="5 12" id="KW-0732">Signal</keyword>
<evidence type="ECO:0000256" key="1">
    <source>
        <dbReference type="ARBA" id="ARBA00004571"/>
    </source>
</evidence>
<evidence type="ECO:0000313" key="15">
    <source>
        <dbReference type="EMBL" id="BBO24188.1"/>
    </source>
</evidence>
<dbReference type="GO" id="GO:0009279">
    <property type="term" value="C:cell outer membrane"/>
    <property type="evidence" value="ECO:0007669"/>
    <property type="project" value="UniProtKB-SubCell"/>
</dbReference>
<evidence type="ECO:0000256" key="5">
    <source>
        <dbReference type="ARBA" id="ARBA00022729"/>
    </source>
</evidence>
<comment type="subcellular location">
    <subcellularLocation>
        <location evidence="1 10">Cell outer membrane</location>
        <topology evidence="1 10">Multi-pass membrane protein</topology>
    </subcellularLocation>
</comment>
<feature type="domain" description="TonB-dependent receptor plug" evidence="14">
    <location>
        <begin position="51"/>
        <end position="157"/>
    </location>
</feature>
<dbReference type="InterPro" id="IPR000531">
    <property type="entry name" value="Beta-barrel_TonB"/>
</dbReference>
<sequence>MKRHLWRLSVCGLLGTCAFTSAQDLNQLGIDDLMNIKVTTLSKQAKAAGGLPAAIYVITSEDFARLGATSVPEVLRIVPGLHVARIEGNSWMVSIRGFNGRYANKLLVLVDGRSIYSPLHNGVHWDFQEFNLEGIERIEVIRGPGGILWGSNAVNGIINIITKDAADTVGGYVQADTSAIASRSLAAHFGAQANEGTYFRVYGNARRNLGFEEVMTGMKSHPSDHVNGGIRVDITPSPTEKFELSFRNSSNHGSQSVFLPIPTPPYQSVVSVSTPSNKTSLSGRYEWASSSTTTSEVLFSFEKSNRNDFTMHEHRGTSDFEFKTIHTLPNFSQIVWGVNYRDTSDYIDEATTFAVEPGFANDRVFGVYGHSEFALNGSSTMSVGARLEKNDYSGWEFQPNARIAWHPKDTETAWLGASRAVRVPSRGDAHANILVQYSDGPGMPMALRLFGNPDYQPETVESFEAGYRIQPNDSSYYDIAIFHNRYRNLRTFEPEDPYVEPGPIPVLVTPFRFGNKLSATTYGIEIAGSWKLPSNWDAQASYSYLHDSFRFDADSGDPFGPYETDRLGSTPAQIANLIVSGPVAPNLRFTGSAYFVGALEGRDVPGYSRIDAQLTWSGNNGMQAFVGVQNLLQSKHLEAFPEIGASPTYVPRSFYGGLRWRY</sequence>
<dbReference type="PANTHER" id="PTHR30069">
    <property type="entry name" value="TONB-DEPENDENT OUTER MEMBRANE RECEPTOR"/>
    <property type="match status" value="1"/>
</dbReference>
<organism evidence="15 16">
    <name type="scientific">Candidatus Nitrosymbiomonas proteolyticus</name>
    <dbReference type="NCBI Taxonomy" id="2608984"/>
    <lineage>
        <taxon>Bacteria</taxon>
        <taxon>Bacillati</taxon>
        <taxon>Armatimonadota</taxon>
        <taxon>Armatimonadota incertae sedis</taxon>
        <taxon>Candidatus Nitrosymbiomonas</taxon>
    </lineage>
</organism>
<evidence type="ECO:0000256" key="8">
    <source>
        <dbReference type="ARBA" id="ARBA00023170"/>
    </source>
</evidence>
<evidence type="ECO:0000256" key="4">
    <source>
        <dbReference type="ARBA" id="ARBA00022692"/>
    </source>
</evidence>
<dbReference type="Pfam" id="PF00593">
    <property type="entry name" value="TonB_dep_Rec_b-barrel"/>
    <property type="match status" value="1"/>
</dbReference>
<name>A0A809RC23_9BACT</name>
<evidence type="ECO:0000259" key="13">
    <source>
        <dbReference type="Pfam" id="PF00593"/>
    </source>
</evidence>
<reference evidence="15" key="1">
    <citation type="journal article" name="DNA Res.">
        <title>The physiological potential of anammox bacteria as revealed by their core genome structure.</title>
        <authorList>
            <person name="Okubo T."/>
            <person name="Toyoda A."/>
            <person name="Fukuhara K."/>
            <person name="Uchiyama I."/>
            <person name="Harigaya Y."/>
            <person name="Kuroiwa M."/>
            <person name="Suzuki T."/>
            <person name="Murakami Y."/>
            <person name="Suwa Y."/>
            <person name="Takami H."/>
        </authorList>
    </citation>
    <scope>NUCLEOTIDE SEQUENCE</scope>
    <source>
        <strain evidence="15">317325-2</strain>
    </source>
</reference>
<dbReference type="PROSITE" id="PS52016">
    <property type="entry name" value="TONB_DEPENDENT_REC_3"/>
    <property type="match status" value="1"/>
</dbReference>
<keyword evidence="6 11" id="KW-0798">TonB box</keyword>
<evidence type="ECO:0000256" key="12">
    <source>
        <dbReference type="SAM" id="SignalP"/>
    </source>
</evidence>
<evidence type="ECO:0000256" key="2">
    <source>
        <dbReference type="ARBA" id="ARBA00022448"/>
    </source>
</evidence>
<accession>A0A809RC23</accession>
<dbReference type="InterPro" id="IPR012910">
    <property type="entry name" value="Plug_dom"/>
</dbReference>
<dbReference type="AlphaFoldDB" id="A0A809RC23"/>
<evidence type="ECO:0000256" key="6">
    <source>
        <dbReference type="ARBA" id="ARBA00023077"/>
    </source>
</evidence>
<dbReference type="EMBL" id="AP021858">
    <property type="protein sequence ID" value="BBO24188.1"/>
    <property type="molecule type" value="Genomic_DNA"/>
</dbReference>
<dbReference type="Pfam" id="PF07715">
    <property type="entry name" value="Plug"/>
    <property type="match status" value="1"/>
</dbReference>
<keyword evidence="3 10" id="KW-1134">Transmembrane beta strand</keyword>
<evidence type="ECO:0000256" key="7">
    <source>
        <dbReference type="ARBA" id="ARBA00023136"/>
    </source>
</evidence>
<evidence type="ECO:0000256" key="3">
    <source>
        <dbReference type="ARBA" id="ARBA00022452"/>
    </source>
</evidence>
<feature type="chain" id="PRO_5035218606" evidence="12">
    <location>
        <begin position="23"/>
        <end position="662"/>
    </location>
</feature>
<dbReference type="PANTHER" id="PTHR30069:SF29">
    <property type="entry name" value="HEMOGLOBIN AND HEMOGLOBIN-HAPTOGLOBIN-BINDING PROTEIN 1-RELATED"/>
    <property type="match status" value="1"/>
</dbReference>
<keyword evidence="8 15" id="KW-0675">Receptor</keyword>
<protein>
    <submittedName>
        <fullName evidence="15">TonB-dependent heme/hemoglobin receptor family protein</fullName>
    </submittedName>
</protein>
<dbReference type="CDD" id="cd01347">
    <property type="entry name" value="ligand_gated_channel"/>
    <property type="match status" value="1"/>
</dbReference>
<evidence type="ECO:0000256" key="10">
    <source>
        <dbReference type="PROSITE-ProRule" id="PRU01360"/>
    </source>
</evidence>
<dbReference type="InterPro" id="IPR037066">
    <property type="entry name" value="Plug_dom_sf"/>
</dbReference>
<evidence type="ECO:0000256" key="9">
    <source>
        <dbReference type="ARBA" id="ARBA00023237"/>
    </source>
</evidence>